<comment type="function">
    <text evidence="7">May play a role in DNA repair. It seems to be involved in an RecBC-independent recombinational process of DNA repair. It may act with RecF and RecO.</text>
</comment>
<evidence type="ECO:0000256" key="8">
    <source>
        <dbReference type="SAM" id="Coils"/>
    </source>
</evidence>
<feature type="coiled-coil region" evidence="8">
    <location>
        <begin position="118"/>
        <end position="145"/>
    </location>
</feature>
<dbReference type="EMBL" id="JAAZBX010000001">
    <property type="protein sequence ID" value="NLD25091.1"/>
    <property type="molecule type" value="Genomic_DNA"/>
</dbReference>
<dbReference type="PANTHER" id="PTHR30446:SF0">
    <property type="entry name" value="RECOMBINATION PROTEIN RECR"/>
    <property type="match status" value="1"/>
</dbReference>
<name>A0A847D089_9BACT</name>
<gene>
    <name evidence="7 10" type="primary">recR</name>
    <name evidence="10" type="ORF">GX656_00410</name>
</gene>
<evidence type="ECO:0000259" key="9">
    <source>
        <dbReference type="PROSITE" id="PS50880"/>
    </source>
</evidence>
<evidence type="ECO:0000256" key="4">
    <source>
        <dbReference type="ARBA" id="ARBA00022833"/>
    </source>
</evidence>
<dbReference type="GO" id="GO:0003677">
    <property type="term" value="F:DNA binding"/>
    <property type="evidence" value="ECO:0007669"/>
    <property type="project" value="UniProtKB-UniRule"/>
</dbReference>
<keyword evidence="4 7" id="KW-0862">Zinc</keyword>
<dbReference type="Pfam" id="PF13662">
    <property type="entry name" value="Toprim_4"/>
    <property type="match status" value="1"/>
</dbReference>
<dbReference type="Pfam" id="PF02132">
    <property type="entry name" value="RecR_ZnF"/>
    <property type="match status" value="1"/>
</dbReference>
<evidence type="ECO:0000313" key="10">
    <source>
        <dbReference type="EMBL" id="NLD25091.1"/>
    </source>
</evidence>
<accession>A0A847D089</accession>
<protein>
    <recommendedName>
        <fullName evidence="7">Recombination protein RecR</fullName>
    </recommendedName>
</protein>
<dbReference type="Gene3D" id="3.40.1360.10">
    <property type="match status" value="1"/>
</dbReference>
<comment type="similarity">
    <text evidence="7">Belongs to the RecR family.</text>
</comment>
<dbReference type="InterPro" id="IPR006171">
    <property type="entry name" value="TOPRIM_dom"/>
</dbReference>
<evidence type="ECO:0000256" key="7">
    <source>
        <dbReference type="HAMAP-Rule" id="MF_00017"/>
    </source>
</evidence>
<proteinExistence type="inferred from homology"/>
<comment type="caution">
    <text evidence="10">The sequence shown here is derived from an EMBL/GenBank/DDBJ whole genome shotgun (WGS) entry which is preliminary data.</text>
</comment>
<dbReference type="PROSITE" id="PS50880">
    <property type="entry name" value="TOPRIM"/>
    <property type="match status" value="1"/>
</dbReference>
<dbReference type="Gene3D" id="3.30.60.80">
    <property type="match status" value="1"/>
</dbReference>
<keyword evidence="5 7" id="KW-0233">DNA recombination</keyword>
<dbReference type="Gene3D" id="6.10.250.240">
    <property type="match status" value="1"/>
</dbReference>
<dbReference type="Pfam" id="PF21176">
    <property type="entry name" value="RecR_HhH"/>
    <property type="match status" value="1"/>
</dbReference>
<dbReference type="InterPro" id="IPR000093">
    <property type="entry name" value="DNA_Rcmb_RecR"/>
</dbReference>
<dbReference type="NCBIfam" id="TIGR00615">
    <property type="entry name" value="recR"/>
    <property type="match status" value="1"/>
</dbReference>
<dbReference type="GO" id="GO:0006310">
    <property type="term" value="P:DNA recombination"/>
    <property type="evidence" value="ECO:0007669"/>
    <property type="project" value="UniProtKB-UniRule"/>
</dbReference>
<dbReference type="InterPro" id="IPR015967">
    <property type="entry name" value="Rcmb_RecR_Znf"/>
</dbReference>
<sequence length="207" mass="22963">MSVLPKSVEKVIDEFSRLPGVGPKSASRMAYHYLRSPNKDATKLANALIQMEDSVKNCKKCFNVAEEEECNICSSPLRKKDRICVVEEPLDVVAFENSGVYDGVYFVLGGVISPADGITSEELRFKELKNRVQELLSDANTLEVIIATNPSLEGEATASYIYDLFKNLLKEGKLKLTRLAMGLPTGADLEYADRLTLKKALEGRRNI</sequence>
<keyword evidence="6 7" id="KW-0234">DNA repair</keyword>
<reference evidence="10 11" key="1">
    <citation type="journal article" date="2020" name="Biotechnol. Biofuels">
        <title>New insights from the biogas microbiome by comprehensive genome-resolved metagenomics of nearly 1600 species originating from multiple anaerobic digesters.</title>
        <authorList>
            <person name="Campanaro S."/>
            <person name="Treu L."/>
            <person name="Rodriguez-R L.M."/>
            <person name="Kovalovszki A."/>
            <person name="Ziels R.M."/>
            <person name="Maus I."/>
            <person name="Zhu X."/>
            <person name="Kougias P.G."/>
            <person name="Basile A."/>
            <person name="Luo G."/>
            <person name="Schluter A."/>
            <person name="Konstantinidis K.T."/>
            <person name="Angelidaki I."/>
        </authorList>
    </citation>
    <scope>NUCLEOTIDE SEQUENCE [LARGE SCALE GENOMIC DNA]</scope>
    <source>
        <strain evidence="10">AS06rmzACSIP_65</strain>
    </source>
</reference>
<organism evidence="10 11">
    <name type="scientific">Candidatus Dojkabacteria bacterium</name>
    <dbReference type="NCBI Taxonomy" id="2099670"/>
    <lineage>
        <taxon>Bacteria</taxon>
        <taxon>Candidatus Dojkabacteria</taxon>
    </lineage>
</organism>
<evidence type="ECO:0000256" key="2">
    <source>
        <dbReference type="ARBA" id="ARBA00022763"/>
    </source>
</evidence>
<dbReference type="Proteomes" id="UP000545876">
    <property type="component" value="Unassembled WGS sequence"/>
</dbReference>
<evidence type="ECO:0000256" key="3">
    <source>
        <dbReference type="ARBA" id="ARBA00022771"/>
    </source>
</evidence>
<dbReference type="CDD" id="cd01025">
    <property type="entry name" value="TOPRIM_recR"/>
    <property type="match status" value="1"/>
</dbReference>
<dbReference type="InterPro" id="IPR023627">
    <property type="entry name" value="Rcmb_RecR"/>
</dbReference>
<evidence type="ECO:0000313" key="11">
    <source>
        <dbReference type="Proteomes" id="UP000545876"/>
    </source>
</evidence>
<keyword evidence="1 7" id="KW-0479">Metal-binding</keyword>
<evidence type="ECO:0000256" key="1">
    <source>
        <dbReference type="ARBA" id="ARBA00022723"/>
    </source>
</evidence>
<keyword evidence="2 7" id="KW-0227">DNA damage</keyword>
<dbReference type="GO" id="GO:0008270">
    <property type="term" value="F:zinc ion binding"/>
    <property type="evidence" value="ECO:0007669"/>
    <property type="project" value="UniProtKB-KW"/>
</dbReference>
<feature type="domain" description="Toprim" evidence="9">
    <location>
        <begin position="81"/>
        <end position="184"/>
    </location>
</feature>
<dbReference type="GO" id="GO:0006281">
    <property type="term" value="P:DNA repair"/>
    <property type="evidence" value="ECO:0007669"/>
    <property type="project" value="UniProtKB-UniRule"/>
</dbReference>
<keyword evidence="8" id="KW-0175">Coiled coil</keyword>
<dbReference type="SUPFAM" id="SSF111304">
    <property type="entry name" value="Recombination protein RecR"/>
    <property type="match status" value="1"/>
</dbReference>
<feature type="zinc finger region" description="C4-type" evidence="7">
    <location>
        <begin position="58"/>
        <end position="73"/>
    </location>
</feature>
<dbReference type="Pfam" id="PF21175">
    <property type="entry name" value="RecR_C"/>
    <property type="match status" value="1"/>
</dbReference>
<dbReference type="SMART" id="SM00493">
    <property type="entry name" value="TOPRIM"/>
    <property type="match status" value="1"/>
</dbReference>
<evidence type="ECO:0000256" key="6">
    <source>
        <dbReference type="ARBA" id="ARBA00023204"/>
    </source>
</evidence>
<keyword evidence="3 7" id="KW-0863">Zinc-finger</keyword>
<dbReference type="InterPro" id="IPR034137">
    <property type="entry name" value="TOPRIM_RecR"/>
</dbReference>
<dbReference type="Gene3D" id="1.10.8.420">
    <property type="entry name" value="RecR Domain 1"/>
    <property type="match status" value="1"/>
</dbReference>
<evidence type="ECO:0000256" key="5">
    <source>
        <dbReference type="ARBA" id="ARBA00023172"/>
    </source>
</evidence>
<dbReference type="PANTHER" id="PTHR30446">
    <property type="entry name" value="RECOMBINATION PROTEIN RECR"/>
    <property type="match status" value="1"/>
</dbReference>
<dbReference type="HAMAP" id="MF_00017">
    <property type="entry name" value="RecR"/>
    <property type="match status" value="1"/>
</dbReference>
<dbReference type="AlphaFoldDB" id="A0A847D089"/>